<keyword evidence="3" id="KW-1185">Reference proteome</keyword>
<sequence>MSATPLYVAAAGMACPLGLSAESAGAALRARMNRFKRSRFHDDDGAPIVLSEATTLAPESRREERALGLLGMAVASAVRGLEEGELAHLPLVVGTSAPERPGGVPEVFPQALEHLQRGHGLRPEGTLSRSLALGNTAGLRALAEARLLLTRHPRLPGCLVAAVDTFINATSLDGLLRQGRLLRPDNSDGVIPGEAAACLLVTRGPPRDDACPLRLAGLGFGQERATPESDEPLRGLGLARAYREALAEGGVDVADVDFRVADASGEGYGFKELSLALSRLLHTRRESTPLWLPAESLGETGAASGLVALAWASMAMRHGYAPGPRALISTSDSAGGRAAALLRGPDTYAPRGMP</sequence>
<dbReference type="GO" id="GO:0016746">
    <property type="term" value="F:acyltransferase activity"/>
    <property type="evidence" value="ECO:0007669"/>
    <property type="project" value="InterPro"/>
</dbReference>
<accession>A0A250K508</accession>
<reference evidence="2 3" key="1">
    <citation type="submission" date="2017-06" db="EMBL/GenBank/DDBJ databases">
        <title>Sequencing and comparative analysis of myxobacterial genomes.</title>
        <authorList>
            <person name="Rupp O."/>
            <person name="Goesmann A."/>
            <person name="Sogaard-Andersen L."/>
        </authorList>
    </citation>
    <scope>NUCLEOTIDE SEQUENCE [LARGE SCALE GENOMIC DNA]</scope>
    <source>
        <strain evidence="2 3">DSM 14697</strain>
    </source>
</reference>
<dbReference type="InterPro" id="IPR014031">
    <property type="entry name" value="Ketoacyl_synth_C"/>
</dbReference>
<dbReference type="KEGG" id="mmas:MYMAC_006647"/>
<dbReference type="AlphaFoldDB" id="A0A250K508"/>
<evidence type="ECO:0000313" key="2">
    <source>
        <dbReference type="EMBL" id="ATB50990.1"/>
    </source>
</evidence>
<dbReference type="RefSeq" id="WP_095961021.1">
    <property type="nucleotide sequence ID" value="NZ_CP022203.1"/>
</dbReference>
<dbReference type="Pfam" id="PF02801">
    <property type="entry name" value="Ketoacyl-synt_C"/>
    <property type="match status" value="1"/>
</dbReference>
<dbReference type="SUPFAM" id="SSF53901">
    <property type="entry name" value="Thiolase-like"/>
    <property type="match status" value="1"/>
</dbReference>
<organism evidence="2 3">
    <name type="scientific">Corallococcus macrosporus DSM 14697</name>
    <dbReference type="NCBI Taxonomy" id="1189310"/>
    <lineage>
        <taxon>Bacteria</taxon>
        <taxon>Pseudomonadati</taxon>
        <taxon>Myxococcota</taxon>
        <taxon>Myxococcia</taxon>
        <taxon>Myxococcales</taxon>
        <taxon>Cystobacterineae</taxon>
        <taxon>Myxococcaceae</taxon>
        <taxon>Corallococcus</taxon>
    </lineage>
</organism>
<gene>
    <name evidence="2" type="ORF">MYMAC_006647</name>
</gene>
<dbReference type="InterPro" id="IPR016039">
    <property type="entry name" value="Thiolase-like"/>
</dbReference>
<proteinExistence type="predicted"/>
<evidence type="ECO:0000259" key="1">
    <source>
        <dbReference type="Pfam" id="PF02801"/>
    </source>
</evidence>
<protein>
    <submittedName>
        <fullName evidence="2">3-oxoacyl-(Acyl carrier protein) synthase</fullName>
    </submittedName>
</protein>
<dbReference type="OrthoDB" id="3078238at2"/>
<feature type="domain" description="Beta-ketoacyl synthase C-terminal" evidence="1">
    <location>
        <begin position="230"/>
        <end position="322"/>
    </location>
</feature>
<dbReference type="Gene3D" id="3.40.47.10">
    <property type="match status" value="1"/>
</dbReference>
<dbReference type="Proteomes" id="UP000217343">
    <property type="component" value="Chromosome"/>
</dbReference>
<dbReference type="EMBL" id="CP022203">
    <property type="protein sequence ID" value="ATB50990.1"/>
    <property type="molecule type" value="Genomic_DNA"/>
</dbReference>
<evidence type="ECO:0000313" key="3">
    <source>
        <dbReference type="Proteomes" id="UP000217343"/>
    </source>
</evidence>
<name>A0A250K508_9BACT</name>